<accession>A0A0C9XYL6</accession>
<name>A0A0C9XYL6_9AGAM</name>
<dbReference type="Proteomes" id="UP000054018">
    <property type="component" value="Unassembled WGS sequence"/>
</dbReference>
<organism evidence="2 3">
    <name type="scientific">Pisolithus microcarpus 441</name>
    <dbReference type="NCBI Taxonomy" id="765257"/>
    <lineage>
        <taxon>Eukaryota</taxon>
        <taxon>Fungi</taxon>
        <taxon>Dikarya</taxon>
        <taxon>Basidiomycota</taxon>
        <taxon>Agaricomycotina</taxon>
        <taxon>Agaricomycetes</taxon>
        <taxon>Agaricomycetidae</taxon>
        <taxon>Boletales</taxon>
        <taxon>Sclerodermatineae</taxon>
        <taxon>Pisolithaceae</taxon>
        <taxon>Pisolithus</taxon>
    </lineage>
</organism>
<reference evidence="2 3" key="1">
    <citation type="submission" date="2014-04" db="EMBL/GenBank/DDBJ databases">
        <authorList>
            <consortium name="DOE Joint Genome Institute"/>
            <person name="Kuo A."/>
            <person name="Kohler A."/>
            <person name="Costa M.D."/>
            <person name="Nagy L.G."/>
            <person name="Floudas D."/>
            <person name="Copeland A."/>
            <person name="Barry K.W."/>
            <person name="Cichocki N."/>
            <person name="Veneault-Fourrey C."/>
            <person name="LaButti K."/>
            <person name="Lindquist E.A."/>
            <person name="Lipzen A."/>
            <person name="Lundell T."/>
            <person name="Morin E."/>
            <person name="Murat C."/>
            <person name="Sun H."/>
            <person name="Tunlid A."/>
            <person name="Henrissat B."/>
            <person name="Grigoriev I.V."/>
            <person name="Hibbett D.S."/>
            <person name="Martin F."/>
            <person name="Nordberg H.P."/>
            <person name="Cantor M.N."/>
            <person name="Hua S.X."/>
        </authorList>
    </citation>
    <scope>NUCLEOTIDE SEQUENCE [LARGE SCALE GENOMIC DNA]</scope>
    <source>
        <strain evidence="2 3">441</strain>
    </source>
</reference>
<sequence>MWDDPQDESDTSTEEDRESRLKEEQWRFLIHEGARCARFLNTPESAWDIVHGLGVERKESLLLQRELVDMKKPLKQTTAGKRLHKESPTSLG</sequence>
<dbReference type="HOGENOM" id="CLU_2414135_0_0_1"/>
<protein>
    <submittedName>
        <fullName evidence="2">Uncharacterized protein</fullName>
    </submittedName>
</protein>
<feature type="region of interest" description="Disordered" evidence="1">
    <location>
        <begin position="73"/>
        <end position="92"/>
    </location>
</feature>
<reference evidence="3" key="2">
    <citation type="submission" date="2015-01" db="EMBL/GenBank/DDBJ databases">
        <title>Evolutionary Origins and Diversification of the Mycorrhizal Mutualists.</title>
        <authorList>
            <consortium name="DOE Joint Genome Institute"/>
            <consortium name="Mycorrhizal Genomics Consortium"/>
            <person name="Kohler A."/>
            <person name="Kuo A."/>
            <person name="Nagy L.G."/>
            <person name="Floudas D."/>
            <person name="Copeland A."/>
            <person name="Barry K.W."/>
            <person name="Cichocki N."/>
            <person name="Veneault-Fourrey C."/>
            <person name="LaButti K."/>
            <person name="Lindquist E.A."/>
            <person name="Lipzen A."/>
            <person name="Lundell T."/>
            <person name="Morin E."/>
            <person name="Murat C."/>
            <person name="Riley R."/>
            <person name="Ohm R."/>
            <person name="Sun H."/>
            <person name="Tunlid A."/>
            <person name="Henrissat B."/>
            <person name="Grigoriev I.V."/>
            <person name="Hibbett D.S."/>
            <person name="Martin F."/>
        </authorList>
    </citation>
    <scope>NUCLEOTIDE SEQUENCE [LARGE SCALE GENOMIC DNA]</scope>
    <source>
        <strain evidence="3">441</strain>
    </source>
</reference>
<dbReference type="AlphaFoldDB" id="A0A0C9XYL6"/>
<keyword evidence="3" id="KW-1185">Reference proteome</keyword>
<dbReference type="OrthoDB" id="2990341at2759"/>
<evidence type="ECO:0000256" key="1">
    <source>
        <dbReference type="SAM" id="MobiDB-lite"/>
    </source>
</evidence>
<gene>
    <name evidence="2" type="ORF">PISMIDRAFT_222849</name>
</gene>
<evidence type="ECO:0000313" key="2">
    <source>
        <dbReference type="EMBL" id="KIK17565.1"/>
    </source>
</evidence>
<evidence type="ECO:0000313" key="3">
    <source>
        <dbReference type="Proteomes" id="UP000054018"/>
    </source>
</evidence>
<proteinExistence type="predicted"/>
<dbReference type="EMBL" id="KN833824">
    <property type="protein sequence ID" value="KIK17565.1"/>
    <property type="molecule type" value="Genomic_DNA"/>
</dbReference>